<feature type="compositionally biased region" description="Pro residues" evidence="1">
    <location>
        <begin position="347"/>
        <end position="357"/>
    </location>
</feature>
<feature type="compositionally biased region" description="Basic residues" evidence="1">
    <location>
        <begin position="987"/>
        <end position="996"/>
    </location>
</feature>
<feature type="region of interest" description="Disordered" evidence="1">
    <location>
        <begin position="455"/>
        <end position="504"/>
    </location>
</feature>
<feature type="compositionally biased region" description="Low complexity" evidence="1">
    <location>
        <begin position="132"/>
        <end position="143"/>
    </location>
</feature>
<evidence type="ECO:0000313" key="2">
    <source>
        <dbReference type="EMBL" id="KAK7442034.1"/>
    </source>
</evidence>
<gene>
    <name evidence="2" type="ORF">VKT23_016311</name>
</gene>
<dbReference type="EMBL" id="JBANRG010000060">
    <property type="protein sequence ID" value="KAK7442034.1"/>
    <property type="molecule type" value="Genomic_DNA"/>
</dbReference>
<feature type="compositionally biased region" description="Gly residues" evidence="1">
    <location>
        <begin position="959"/>
        <end position="968"/>
    </location>
</feature>
<feature type="compositionally biased region" description="Basic and acidic residues" evidence="1">
    <location>
        <begin position="188"/>
        <end position="204"/>
    </location>
</feature>
<feature type="compositionally biased region" description="Low complexity" evidence="1">
    <location>
        <begin position="317"/>
        <end position="326"/>
    </location>
</feature>
<feature type="compositionally biased region" description="Low complexity" evidence="1">
    <location>
        <begin position="544"/>
        <end position="556"/>
    </location>
</feature>
<feature type="compositionally biased region" description="Low complexity" evidence="1">
    <location>
        <begin position="337"/>
        <end position="346"/>
    </location>
</feature>
<feature type="compositionally biased region" description="Gly residues" evidence="1">
    <location>
        <begin position="1032"/>
        <end position="1044"/>
    </location>
</feature>
<feature type="compositionally biased region" description="Low complexity" evidence="1">
    <location>
        <begin position="584"/>
        <end position="596"/>
    </location>
</feature>
<name>A0ABR1IVG8_9AGAR</name>
<feature type="region of interest" description="Disordered" evidence="1">
    <location>
        <begin position="735"/>
        <end position="1048"/>
    </location>
</feature>
<feature type="compositionally biased region" description="Low complexity" evidence="1">
    <location>
        <begin position="997"/>
        <end position="1006"/>
    </location>
</feature>
<evidence type="ECO:0000256" key="1">
    <source>
        <dbReference type="SAM" id="MobiDB-lite"/>
    </source>
</evidence>
<proteinExistence type="predicted"/>
<reference evidence="2 3" key="1">
    <citation type="submission" date="2024-01" db="EMBL/GenBank/DDBJ databases">
        <title>A draft genome for the cacao thread blight pathogen Marasmiellus scandens.</title>
        <authorList>
            <person name="Baruah I.K."/>
            <person name="Leung J."/>
            <person name="Bukari Y."/>
            <person name="Amoako-Attah I."/>
            <person name="Meinhardt L.W."/>
            <person name="Bailey B.A."/>
            <person name="Cohen S.P."/>
        </authorList>
    </citation>
    <scope>NUCLEOTIDE SEQUENCE [LARGE SCALE GENOMIC DNA]</scope>
    <source>
        <strain evidence="2 3">GH-19</strain>
    </source>
</reference>
<feature type="compositionally biased region" description="Acidic residues" evidence="1">
    <location>
        <begin position="873"/>
        <end position="893"/>
    </location>
</feature>
<feature type="compositionally biased region" description="Polar residues" evidence="1">
    <location>
        <begin position="234"/>
        <end position="252"/>
    </location>
</feature>
<feature type="compositionally biased region" description="Polar residues" evidence="1">
    <location>
        <begin position="488"/>
        <end position="497"/>
    </location>
</feature>
<keyword evidence="3" id="KW-1185">Reference proteome</keyword>
<feature type="compositionally biased region" description="Polar residues" evidence="1">
    <location>
        <begin position="622"/>
        <end position="638"/>
    </location>
</feature>
<feature type="compositionally biased region" description="Low complexity" evidence="1">
    <location>
        <begin position="735"/>
        <end position="776"/>
    </location>
</feature>
<organism evidence="2 3">
    <name type="scientific">Marasmiellus scandens</name>
    <dbReference type="NCBI Taxonomy" id="2682957"/>
    <lineage>
        <taxon>Eukaryota</taxon>
        <taxon>Fungi</taxon>
        <taxon>Dikarya</taxon>
        <taxon>Basidiomycota</taxon>
        <taxon>Agaricomycotina</taxon>
        <taxon>Agaricomycetes</taxon>
        <taxon>Agaricomycetidae</taxon>
        <taxon>Agaricales</taxon>
        <taxon>Marasmiineae</taxon>
        <taxon>Omphalotaceae</taxon>
        <taxon>Marasmiellus</taxon>
    </lineage>
</organism>
<dbReference type="Proteomes" id="UP001498398">
    <property type="component" value="Unassembled WGS sequence"/>
</dbReference>
<evidence type="ECO:0000313" key="3">
    <source>
        <dbReference type="Proteomes" id="UP001498398"/>
    </source>
</evidence>
<dbReference type="PANTHER" id="PTHR35711">
    <property type="entry name" value="EXPRESSED PROTEIN"/>
    <property type="match status" value="1"/>
</dbReference>
<feature type="compositionally biased region" description="Low complexity" evidence="1">
    <location>
        <begin position="701"/>
        <end position="715"/>
    </location>
</feature>
<feature type="region of interest" description="Disordered" evidence="1">
    <location>
        <begin position="526"/>
        <end position="721"/>
    </location>
</feature>
<feature type="compositionally biased region" description="Basic and acidic residues" evidence="1">
    <location>
        <begin position="455"/>
        <end position="466"/>
    </location>
</feature>
<feature type="compositionally biased region" description="Polar residues" evidence="1">
    <location>
        <begin position="50"/>
        <end position="64"/>
    </location>
</feature>
<comment type="caution">
    <text evidence="2">The sequence shown here is derived from an EMBL/GenBank/DDBJ whole genome shotgun (WGS) entry which is preliminary data.</text>
</comment>
<feature type="compositionally biased region" description="Basic and acidic residues" evidence="1">
    <location>
        <begin position="824"/>
        <end position="846"/>
    </location>
</feature>
<feature type="region of interest" description="Disordered" evidence="1">
    <location>
        <begin position="222"/>
        <end position="401"/>
    </location>
</feature>
<sequence>MRNAKPQENKRQQLIVVCVTDEQEHDDYGDRQAMHRSSQSVANLQPPLPSTSGQRQQRRMTSPSLNPPENPRPHTQGRPPSPLRNGFVPDTSTGIDPNAVDDDDDDEDEDDDDDDMDDEERERARLWAAQRSPSPALSTSSVSQMAASLAQRVGTFVSGAMSPSPGPGGSESMSMSTGHLTDAELEAEAERERDRSRREAERILTMEARERKLVEDRVLAMMESTRALPPPPSRSQTMPASTSGSPAGSQKESWWAAAKHKLTPTKEKDLTPAQQVIQDVKKQEKERDKESRRVSKGKEKANEWPANPNSKYSDPSLLNLNLNMNMPTTPPRRPYASSNSPGGSPNSPTPSRTPPRPTNLSAPNLSPSYSNTRGSPAGLGASPKTPITGGGSASPSREAPPLYATFTSAGVLDTPVTLLTIAKRFEKLEKWTVGHVRALEERMGDVERWLVDKEREREEKEGKGKEGASLLSNGTGRKAEDEHEERTTNGSLNSNAGANEEIQSLRDEIMELQGRITELGREMARMAVDPSRLSQTNKARGMSDDSYNSYNNSSYSTRGSYELRNGRQEESQSAEIEGLDDDAPSLSSQSQSQTSQDETETETEETKPEPPSSSSMYPGLAITSSQPSYPSTLRSQPGLSRIPSLGAGNSTSPPMARTLSRQSTGTGRGLTFPAGDYTSDDPNGVSATNSGIMGLNSVMASGSFSPGNSPPSSVSKTNNKASRLMSTSYSIASLGSVSSMGSVPGSAGVNGNTNNANANATPNESPSTAATAAKSSRNLPIPPSTSTNSNGGAGSRQQSTSPSPAPGTKERKRYTVALGNPLKAPDDWEEQQRAKRDREIREKDSDGSIGRAFFTASPVSTGGPSLNGHGGDGDDEADENNGDGDDDEDEFADETIGKSASAKIVARGRLSRSNAIKDRAPSADSTKSGGSGGGGGTTKSLPSSPSNRERVRPHSTYGGFAGGAGAGIGSSLTSSMSFPVGDYSGHGHGHGSRHTQKSQSISITSTAPLKPRLRTRSSDRFMMEDGVNVGSNVGGSGNSGGPGGSRFVDPLILRRQEQEASRPRIAMPKPVGKVPIGQLVAFFDGDRK</sequence>
<dbReference type="PANTHER" id="PTHR35711:SF1">
    <property type="entry name" value="ECTODERMAL, ISOFORM F"/>
    <property type="match status" value="1"/>
</dbReference>
<protein>
    <submittedName>
        <fullName evidence="2">Uncharacterized protein</fullName>
    </submittedName>
</protein>
<feature type="region of interest" description="Disordered" evidence="1">
    <location>
        <begin position="21"/>
        <end position="204"/>
    </location>
</feature>
<feature type="compositionally biased region" description="Polar residues" evidence="1">
    <location>
        <begin position="360"/>
        <end position="374"/>
    </location>
</feature>
<feature type="compositionally biased region" description="Basic and acidic residues" evidence="1">
    <location>
        <begin position="477"/>
        <end position="487"/>
    </location>
</feature>
<feature type="compositionally biased region" description="Acidic residues" evidence="1">
    <location>
        <begin position="99"/>
        <end position="120"/>
    </location>
</feature>
<accession>A0ABR1IVG8</accession>
<feature type="compositionally biased region" description="Polar residues" evidence="1">
    <location>
        <begin position="647"/>
        <end position="665"/>
    </location>
</feature>
<feature type="compositionally biased region" description="Basic and acidic residues" evidence="1">
    <location>
        <begin position="279"/>
        <end position="302"/>
    </location>
</feature>